<dbReference type="InterPro" id="IPR012337">
    <property type="entry name" value="RNaseH-like_sf"/>
</dbReference>
<proteinExistence type="predicted"/>
<dbReference type="EC" id="2.7.7.7" evidence="5"/>
<dbReference type="GO" id="GO:0008408">
    <property type="term" value="F:3'-5' exonuclease activity"/>
    <property type="evidence" value="ECO:0007669"/>
    <property type="project" value="TreeGrafter"/>
</dbReference>
<keyword evidence="2" id="KW-0378">Hydrolase</keyword>
<keyword evidence="5" id="KW-0548">Nucleotidyltransferase</keyword>
<organism evidence="5">
    <name type="scientific">mine drainage metagenome</name>
    <dbReference type="NCBI Taxonomy" id="410659"/>
    <lineage>
        <taxon>unclassified sequences</taxon>
        <taxon>metagenomes</taxon>
        <taxon>ecological metagenomes</taxon>
    </lineage>
</organism>
<dbReference type="AlphaFoldDB" id="A0A1J5TB80"/>
<evidence type="ECO:0000256" key="3">
    <source>
        <dbReference type="ARBA" id="ARBA00022839"/>
    </source>
</evidence>
<keyword evidence="3" id="KW-0269">Exonuclease</keyword>
<reference evidence="5" key="1">
    <citation type="submission" date="2016-10" db="EMBL/GenBank/DDBJ databases">
        <title>Sequence of Gallionella enrichment culture.</title>
        <authorList>
            <person name="Poehlein A."/>
            <person name="Muehling M."/>
            <person name="Daniel R."/>
        </authorList>
    </citation>
    <scope>NUCLEOTIDE SEQUENCE</scope>
</reference>
<name>A0A1J5TB80_9ZZZZ</name>
<keyword evidence="5" id="KW-0808">Transferase</keyword>
<comment type="caution">
    <text evidence="5">The sequence shown here is derived from an EMBL/GenBank/DDBJ whole genome shotgun (WGS) entry which is preliminary data.</text>
</comment>
<dbReference type="PANTHER" id="PTHR30231:SF4">
    <property type="entry name" value="PROTEIN NEN2"/>
    <property type="match status" value="1"/>
</dbReference>
<gene>
    <name evidence="5" type="primary">polC_2</name>
    <name evidence="5" type="ORF">GALL_14570</name>
</gene>
<protein>
    <submittedName>
        <fullName evidence="5">DNA polymerase III PolC-type</fullName>
        <ecNumber evidence="5">2.7.7.7</ecNumber>
    </submittedName>
</protein>
<dbReference type="InterPro" id="IPR013520">
    <property type="entry name" value="Ribonucl_H"/>
</dbReference>
<dbReference type="GO" id="GO:0003887">
    <property type="term" value="F:DNA-directed DNA polymerase activity"/>
    <property type="evidence" value="ECO:0007669"/>
    <property type="project" value="UniProtKB-EC"/>
</dbReference>
<keyword evidence="1" id="KW-0540">Nuclease</keyword>
<dbReference type="Pfam" id="PF00929">
    <property type="entry name" value="RNase_T"/>
    <property type="match status" value="1"/>
</dbReference>
<dbReference type="CDD" id="cd06127">
    <property type="entry name" value="DEDDh"/>
    <property type="match status" value="1"/>
</dbReference>
<feature type="domain" description="Exonuclease" evidence="4">
    <location>
        <begin position="39"/>
        <end position="209"/>
    </location>
</feature>
<dbReference type="GO" id="GO:0005829">
    <property type="term" value="C:cytosol"/>
    <property type="evidence" value="ECO:0007669"/>
    <property type="project" value="TreeGrafter"/>
</dbReference>
<dbReference type="SUPFAM" id="SSF53098">
    <property type="entry name" value="Ribonuclease H-like"/>
    <property type="match status" value="1"/>
</dbReference>
<sequence>MLQRWFAPAPRLTPAQKARLDAWRALPAGDRKIPFDHTRYVVVDVETTGLNLITDTLISIGAVAVANGRIVLEDSFSVVLQQLESSGKENILVHGISSTAQREGVDPVEALLAFLEYLGKSRLVAFHVAFDETMIRRAMRQYLGIAFKHAWLDLAYVMPALNRSLIGTHRVLDDWIGRFNIRIEARHNALADALATAQLFQIAIAQAHKKNINDFEGLYDLERTHHWLRDVS</sequence>
<evidence type="ECO:0000256" key="1">
    <source>
        <dbReference type="ARBA" id="ARBA00022722"/>
    </source>
</evidence>
<dbReference type="GO" id="GO:0003676">
    <property type="term" value="F:nucleic acid binding"/>
    <property type="evidence" value="ECO:0007669"/>
    <property type="project" value="InterPro"/>
</dbReference>
<dbReference type="PANTHER" id="PTHR30231">
    <property type="entry name" value="DNA POLYMERASE III SUBUNIT EPSILON"/>
    <property type="match status" value="1"/>
</dbReference>
<evidence type="ECO:0000313" key="5">
    <source>
        <dbReference type="EMBL" id="OIR18130.1"/>
    </source>
</evidence>
<dbReference type="SMART" id="SM00479">
    <property type="entry name" value="EXOIII"/>
    <property type="match status" value="1"/>
</dbReference>
<dbReference type="EMBL" id="MLJW01000003">
    <property type="protein sequence ID" value="OIR18130.1"/>
    <property type="molecule type" value="Genomic_DNA"/>
</dbReference>
<evidence type="ECO:0000259" key="4">
    <source>
        <dbReference type="SMART" id="SM00479"/>
    </source>
</evidence>
<evidence type="ECO:0000256" key="2">
    <source>
        <dbReference type="ARBA" id="ARBA00022801"/>
    </source>
</evidence>
<accession>A0A1J5TB80</accession>
<dbReference type="InterPro" id="IPR036397">
    <property type="entry name" value="RNaseH_sf"/>
</dbReference>
<dbReference type="Gene3D" id="3.30.420.10">
    <property type="entry name" value="Ribonuclease H-like superfamily/Ribonuclease H"/>
    <property type="match status" value="1"/>
</dbReference>